<feature type="domain" description="UDENN" evidence="2">
    <location>
        <begin position="1"/>
        <end position="353"/>
    </location>
</feature>
<dbReference type="Gene3D" id="3.40.50.11500">
    <property type="match status" value="1"/>
</dbReference>
<proteinExistence type="predicted"/>
<dbReference type="GO" id="GO:0032483">
    <property type="term" value="P:regulation of Rab protein signal transduction"/>
    <property type="evidence" value="ECO:0007669"/>
    <property type="project" value="TreeGrafter"/>
</dbReference>
<keyword evidence="4" id="KW-1185">Reference proteome</keyword>
<dbReference type="GO" id="GO:0005085">
    <property type="term" value="F:guanyl-nucleotide exchange factor activity"/>
    <property type="evidence" value="ECO:0007669"/>
    <property type="project" value="UniProtKB-KW"/>
</dbReference>
<dbReference type="PANTHER" id="PTHR12296">
    <property type="entry name" value="DENN DOMAIN-CONTAINING PROTEIN 4"/>
    <property type="match status" value="1"/>
</dbReference>
<dbReference type="GeneTree" id="ENSGT00940000155836"/>
<reference evidence="3" key="2">
    <citation type="submission" date="2025-09" db="UniProtKB">
        <authorList>
            <consortium name="Ensembl"/>
        </authorList>
    </citation>
    <scope>IDENTIFICATION</scope>
</reference>
<dbReference type="Gene3D" id="3.30.450.200">
    <property type="match status" value="1"/>
</dbReference>
<dbReference type="Ensembl" id="ENSOSIT00000007771.1">
    <property type="protein sequence ID" value="ENSOSIP00000007281.1"/>
    <property type="gene ID" value="ENSOSIG00000004829.1"/>
</dbReference>
<reference evidence="3" key="1">
    <citation type="submission" date="2025-08" db="UniProtKB">
        <authorList>
            <consortium name="Ensembl"/>
        </authorList>
    </citation>
    <scope>IDENTIFICATION</scope>
</reference>
<dbReference type="Proteomes" id="UP000694383">
    <property type="component" value="Unplaced"/>
</dbReference>
<dbReference type="InterPro" id="IPR037516">
    <property type="entry name" value="Tripartite_DENN"/>
</dbReference>
<protein>
    <recommendedName>
        <fullName evidence="2">UDENN domain-containing protein</fullName>
    </recommendedName>
</protein>
<evidence type="ECO:0000256" key="1">
    <source>
        <dbReference type="ARBA" id="ARBA00022658"/>
    </source>
</evidence>
<dbReference type="PROSITE" id="PS50211">
    <property type="entry name" value="DENN"/>
    <property type="match status" value="1"/>
</dbReference>
<dbReference type="InterPro" id="IPR001194">
    <property type="entry name" value="cDENN_dom"/>
</dbReference>
<accession>A0A8C7X2Y4</accession>
<name>A0A8C7X2Y4_9TELE</name>
<dbReference type="SMART" id="SM00799">
    <property type="entry name" value="DENN"/>
    <property type="match status" value="1"/>
</dbReference>
<evidence type="ECO:0000259" key="2">
    <source>
        <dbReference type="PROSITE" id="PS50211"/>
    </source>
</evidence>
<organism evidence="3 4">
    <name type="scientific">Oryzias sinensis</name>
    <name type="common">Chinese medaka</name>
    <dbReference type="NCBI Taxonomy" id="183150"/>
    <lineage>
        <taxon>Eukaryota</taxon>
        <taxon>Metazoa</taxon>
        <taxon>Chordata</taxon>
        <taxon>Craniata</taxon>
        <taxon>Vertebrata</taxon>
        <taxon>Euteleostomi</taxon>
        <taxon>Actinopterygii</taxon>
        <taxon>Neopterygii</taxon>
        <taxon>Teleostei</taxon>
        <taxon>Neoteleostei</taxon>
        <taxon>Acanthomorphata</taxon>
        <taxon>Ovalentaria</taxon>
        <taxon>Atherinomorphae</taxon>
        <taxon>Beloniformes</taxon>
        <taxon>Adrianichthyidae</taxon>
        <taxon>Oryziinae</taxon>
        <taxon>Oryzias</taxon>
    </lineage>
</organism>
<dbReference type="AlphaFoldDB" id="A0A8C7X2Y4"/>
<sequence length="353" mass="39253">MGATIECWPANTKYSLPVFSTFVFTGASGEKVYGAAIQFYEPYPPECLTNQQLCRLGLLSAEQLSDTNPAGSSCSVHTNKCICLLSHWPFFDAFRKFLTFLYRYSISGPHALPIEKHISHFMHKVPFPSSQRPRILVQLSPHDSLMLSQPASSPLPLSGGRFSTLLQNLGPENAVTLLVFAVTEHKILVHSLRPAVLTSVTEALVSMIFPFHWQCPYIPLCPLALADVLSAPCPFIVGVDSRYFDLYDPPPDVSCVDLDTNTIFHCADKRGLTWKILPKKPCKNLLNVLGRLHQELLDGESRASLVCFGFESLCSVCAVQTKRSQKLRFMKPTIVVDFFPTFADLSVQPSGKR</sequence>
<dbReference type="GO" id="GO:0031410">
    <property type="term" value="C:cytoplasmic vesicle"/>
    <property type="evidence" value="ECO:0007669"/>
    <property type="project" value="TreeGrafter"/>
</dbReference>
<dbReference type="Pfam" id="PF02141">
    <property type="entry name" value="DENN"/>
    <property type="match status" value="1"/>
</dbReference>
<dbReference type="PANTHER" id="PTHR12296:SF16">
    <property type="entry name" value="C-MYC PROMOTER-BINDING PROTEIN"/>
    <property type="match status" value="1"/>
</dbReference>
<dbReference type="InterPro" id="IPR043153">
    <property type="entry name" value="DENN_C"/>
</dbReference>
<evidence type="ECO:0000313" key="3">
    <source>
        <dbReference type="Ensembl" id="ENSOSIP00000007281.1"/>
    </source>
</evidence>
<dbReference type="InterPro" id="IPR051696">
    <property type="entry name" value="DENN_Domain_GEFs"/>
</dbReference>
<evidence type="ECO:0000313" key="4">
    <source>
        <dbReference type="Proteomes" id="UP000694383"/>
    </source>
</evidence>
<keyword evidence="1" id="KW-0344">Guanine-nucleotide releasing factor</keyword>